<reference evidence="1 2" key="1">
    <citation type="submission" date="2024-01" db="EMBL/GenBank/DDBJ databases">
        <title>Genome assemblies of Stephania.</title>
        <authorList>
            <person name="Yang L."/>
        </authorList>
    </citation>
    <scope>NUCLEOTIDE SEQUENCE [LARGE SCALE GENOMIC DNA]</scope>
    <source>
        <strain evidence="1">JXDWG</strain>
        <tissue evidence="1">Leaf</tissue>
    </source>
</reference>
<evidence type="ECO:0000313" key="1">
    <source>
        <dbReference type="EMBL" id="KAK9119095.1"/>
    </source>
</evidence>
<gene>
    <name evidence="1" type="ORF">Scep_017188</name>
</gene>
<evidence type="ECO:0000313" key="2">
    <source>
        <dbReference type="Proteomes" id="UP001419268"/>
    </source>
</evidence>
<dbReference type="Proteomes" id="UP001419268">
    <property type="component" value="Unassembled WGS sequence"/>
</dbReference>
<dbReference type="AlphaFoldDB" id="A0AAP0NVE7"/>
<protein>
    <submittedName>
        <fullName evidence="1">Uncharacterized protein</fullName>
    </submittedName>
</protein>
<dbReference type="EMBL" id="JBBNAG010000007">
    <property type="protein sequence ID" value="KAK9119095.1"/>
    <property type="molecule type" value="Genomic_DNA"/>
</dbReference>
<accession>A0AAP0NVE7</accession>
<comment type="caution">
    <text evidence="1">The sequence shown here is derived from an EMBL/GenBank/DDBJ whole genome shotgun (WGS) entry which is preliminary data.</text>
</comment>
<name>A0AAP0NVE7_9MAGN</name>
<sequence>MEEKVIVVRKVIVVKNQMRRVETKEKVIQDQVMMMRKMETNEKKRQRWIVKSEQGLNLDHVHRLRIALDSTRSNKALPPEVGDRASALKMADEVLKHLIVVGSSVMSGSTTSAATPS</sequence>
<proteinExistence type="predicted"/>
<organism evidence="1 2">
    <name type="scientific">Stephania cephalantha</name>
    <dbReference type="NCBI Taxonomy" id="152367"/>
    <lineage>
        <taxon>Eukaryota</taxon>
        <taxon>Viridiplantae</taxon>
        <taxon>Streptophyta</taxon>
        <taxon>Embryophyta</taxon>
        <taxon>Tracheophyta</taxon>
        <taxon>Spermatophyta</taxon>
        <taxon>Magnoliopsida</taxon>
        <taxon>Ranunculales</taxon>
        <taxon>Menispermaceae</taxon>
        <taxon>Menispermoideae</taxon>
        <taxon>Cissampelideae</taxon>
        <taxon>Stephania</taxon>
    </lineage>
</organism>
<keyword evidence="2" id="KW-1185">Reference proteome</keyword>